<reference evidence="1 2" key="1">
    <citation type="journal article" date="2019" name="Int. J. Syst. Evol. Microbiol.">
        <title>The Global Catalogue of Microorganisms (GCM) 10K type strain sequencing project: providing services to taxonomists for standard genome sequencing and annotation.</title>
        <authorList>
            <consortium name="The Broad Institute Genomics Platform"/>
            <consortium name="The Broad Institute Genome Sequencing Center for Infectious Disease"/>
            <person name="Wu L."/>
            <person name="Ma J."/>
        </authorList>
    </citation>
    <scope>NUCLEOTIDE SEQUENCE [LARGE SCALE GENOMIC DNA]</scope>
    <source>
        <strain evidence="1 2">XZYJT29</strain>
    </source>
</reference>
<dbReference type="GeneID" id="78819888"/>
<accession>A0ABD5Y2U2</accession>
<dbReference type="NCBIfam" id="TIGR01409">
    <property type="entry name" value="TAT_signal_seq"/>
    <property type="match status" value="1"/>
</dbReference>
<dbReference type="InterPro" id="IPR006311">
    <property type="entry name" value="TAT_signal"/>
</dbReference>
<dbReference type="RefSeq" id="WP_274325214.1">
    <property type="nucleotide sequence ID" value="NZ_CP118158.1"/>
</dbReference>
<organism evidence="1 2">
    <name type="scientific">Halosimplex aquaticum</name>
    <dbReference type="NCBI Taxonomy" id="3026162"/>
    <lineage>
        <taxon>Archaea</taxon>
        <taxon>Methanobacteriati</taxon>
        <taxon>Methanobacteriota</taxon>
        <taxon>Stenosarchaea group</taxon>
        <taxon>Halobacteria</taxon>
        <taxon>Halobacteriales</taxon>
        <taxon>Haloarculaceae</taxon>
        <taxon>Halosimplex</taxon>
    </lineage>
</organism>
<dbReference type="PROSITE" id="PS51318">
    <property type="entry name" value="TAT"/>
    <property type="match status" value="1"/>
</dbReference>
<dbReference type="InterPro" id="IPR019546">
    <property type="entry name" value="TAT_signal_bac_arc"/>
</dbReference>
<proteinExistence type="predicted"/>
<dbReference type="AlphaFoldDB" id="A0ABD5Y2U2"/>
<protein>
    <submittedName>
        <fullName evidence="1">Twin-arginine translocation signal domain-containing protein</fullName>
    </submittedName>
</protein>
<comment type="caution">
    <text evidence="1">The sequence shown here is derived from an EMBL/GenBank/DDBJ whole genome shotgun (WGS) entry which is preliminary data.</text>
</comment>
<dbReference type="Proteomes" id="UP001596432">
    <property type="component" value="Unassembled WGS sequence"/>
</dbReference>
<dbReference type="EMBL" id="JBHTAS010000001">
    <property type="protein sequence ID" value="MFC7139630.1"/>
    <property type="molecule type" value="Genomic_DNA"/>
</dbReference>
<evidence type="ECO:0000313" key="2">
    <source>
        <dbReference type="Proteomes" id="UP001596432"/>
    </source>
</evidence>
<name>A0ABD5Y2U2_9EURY</name>
<gene>
    <name evidence="1" type="ORF">ACFQMA_07230</name>
</gene>
<sequence length="258" mass="27423">MSDGNNLAGTWSRRDVIKHGAIGGLSLTGATSLLGGEASAGTRSCDCDLDGKSDKADLDGFSSDNQFTFELAVARRQETTDNMNPVGILWGVDINVPDMTWHEVRGLDIGVEPVGDNPMDAAFHSHDLWGEGGDQDAPYPLEVAMTGASYALEPLTALTVIPGPEGTSSSYSDDKSSITADWGTVKGSSGQPTCRHGGINASLAFDDENVYDNPDPEPGTYSYKATANGSLHWVGYSGESRTDQFDLAVNFDIEYVEE</sequence>
<evidence type="ECO:0000313" key="1">
    <source>
        <dbReference type="EMBL" id="MFC7139630.1"/>
    </source>
</evidence>
<keyword evidence="2" id="KW-1185">Reference proteome</keyword>